<sequence>MAFKPDEESTGSTESYLTTEESMMVSSGSTNAAQTGMESLIMTPARSTIIMASKPDEESTGSTESYLTTEESMMMKELQELQKSDLTNEEPPIVGSTDAPEIEDAIHEEETEQASSTQKRKAPGYPNGFRHDEKSKKNAKMNSSQKPFAVPASDVRWTGIAMAHGRVSHDGAVNARKAKTKKKKKQDESDGVSMVVNMLQVILYWEDCWWFYSWPPFSCCMAIKKVLYAFMPTYGKSRYGIWAVSG</sequence>
<comment type="caution">
    <text evidence="2">The sequence shown here is derived from an EMBL/GenBank/DDBJ whole genome shotgun (WGS) entry which is preliminary data.</text>
</comment>
<feature type="region of interest" description="Disordered" evidence="1">
    <location>
        <begin position="51"/>
        <end position="72"/>
    </location>
</feature>
<gene>
    <name evidence="2" type="ORF">OS493_034766</name>
</gene>
<feature type="region of interest" description="Disordered" evidence="1">
    <location>
        <begin position="107"/>
        <end position="148"/>
    </location>
</feature>
<protein>
    <submittedName>
        <fullName evidence="2">Uncharacterized protein</fullName>
    </submittedName>
</protein>
<evidence type="ECO:0000313" key="2">
    <source>
        <dbReference type="EMBL" id="KAJ7370033.1"/>
    </source>
</evidence>
<organism evidence="2 3">
    <name type="scientific">Desmophyllum pertusum</name>
    <dbReference type="NCBI Taxonomy" id="174260"/>
    <lineage>
        <taxon>Eukaryota</taxon>
        <taxon>Metazoa</taxon>
        <taxon>Cnidaria</taxon>
        <taxon>Anthozoa</taxon>
        <taxon>Hexacorallia</taxon>
        <taxon>Scleractinia</taxon>
        <taxon>Caryophylliina</taxon>
        <taxon>Caryophylliidae</taxon>
        <taxon>Desmophyllum</taxon>
    </lineage>
</organism>
<evidence type="ECO:0000313" key="3">
    <source>
        <dbReference type="Proteomes" id="UP001163046"/>
    </source>
</evidence>
<keyword evidence="3" id="KW-1185">Reference proteome</keyword>
<dbReference type="Proteomes" id="UP001163046">
    <property type="component" value="Unassembled WGS sequence"/>
</dbReference>
<accession>A0A9X0CQ24</accession>
<dbReference type="EMBL" id="MU826875">
    <property type="protein sequence ID" value="KAJ7370033.1"/>
    <property type="molecule type" value="Genomic_DNA"/>
</dbReference>
<dbReference type="AlphaFoldDB" id="A0A9X0CQ24"/>
<feature type="region of interest" description="Disordered" evidence="1">
    <location>
        <begin position="1"/>
        <end position="36"/>
    </location>
</feature>
<proteinExistence type="predicted"/>
<name>A0A9X0CQ24_9CNID</name>
<feature type="compositionally biased region" description="Polar residues" evidence="1">
    <location>
        <begin position="10"/>
        <end position="36"/>
    </location>
</feature>
<feature type="compositionally biased region" description="Polar residues" evidence="1">
    <location>
        <begin position="60"/>
        <end position="71"/>
    </location>
</feature>
<reference evidence="2" key="1">
    <citation type="submission" date="2023-01" db="EMBL/GenBank/DDBJ databases">
        <title>Genome assembly of the deep-sea coral Lophelia pertusa.</title>
        <authorList>
            <person name="Herrera S."/>
            <person name="Cordes E."/>
        </authorList>
    </citation>
    <scope>NUCLEOTIDE SEQUENCE</scope>
    <source>
        <strain evidence="2">USNM1676648</strain>
        <tissue evidence="2">Polyp</tissue>
    </source>
</reference>
<evidence type="ECO:0000256" key="1">
    <source>
        <dbReference type="SAM" id="MobiDB-lite"/>
    </source>
</evidence>